<proteinExistence type="predicted"/>
<organism evidence="1 2">
    <name type="scientific">Microthlaspi erraticum</name>
    <dbReference type="NCBI Taxonomy" id="1685480"/>
    <lineage>
        <taxon>Eukaryota</taxon>
        <taxon>Viridiplantae</taxon>
        <taxon>Streptophyta</taxon>
        <taxon>Embryophyta</taxon>
        <taxon>Tracheophyta</taxon>
        <taxon>Spermatophyta</taxon>
        <taxon>Magnoliopsida</taxon>
        <taxon>eudicotyledons</taxon>
        <taxon>Gunneridae</taxon>
        <taxon>Pentapetalae</taxon>
        <taxon>rosids</taxon>
        <taxon>malvids</taxon>
        <taxon>Brassicales</taxon>
        <taxon>Brassicaceae</taxon>
        <taxon>Coluteocarpeae</taxon>
        <taxon>Microthlaspi</taxon>
    </lineage>
</organism>
<name>A0A6D2HHC8_9BRAS</name>
<evidence type="ECO:0000313" key="1">
    <source>
        <dbReference type="EMBL" id="CAA7015688.1"/>
    </source>
</evidence>
<keyword evidence="2" id="KW-1185">Reference proteome</keyword>
<reference evidence="1" key="1">
    <citation type="submission" date="2020-01" db="EMBL/GenBank/DDBJ databases">
        <authorList>
            <person name="Mishra B."/>
        </authorList>
    </citation>
    <scope>NUCLEOTIDE SEQUENCE [LARGE SCALE GENOMIC DNA]</scope>
</reference>
<dbReference type="AlphaFoldDB" id="A0A6D2HHC8"/>
<accession>A0A6D2HHC8</accession>
<dbReference type="PANTHER" id="PTHR47481:SF41">
    <property type="entry name" value="COPIA-LIKE POLYPROTEIN_RETROTRANSPOSON"/>
    <property type="match status" value="1"/>
</dbReference>
<dbReference type="Proteomes" id="UP000467841">
    <property type="component" value="Unassembled WGS sequence"/>
</dbReference>
<dbReference type="OrthoDB" id="695502at2759"/>
<evidence type="ECO:0000313" key="2">
    <source>
        <dbReference type="Proteomes" id="UP000467841"/>
    </source>
</evidence>
<protein>
    <recommendedName>
        <fullName evidence="3">Retrotransposon Copia-like N-terminal domain-containing protein</fullName>
    </recommendedName>
</protein>
<sequence>MAATAPVTDRSLSLTQIKAHIPITLDMNQMNYDIWRELFETHCHSFNVLSHLDGSLTSTGPEDTTWSQTDGTVKMWIYGTISESLLKLVLKTKCTASELWTTIENLFRDNKEARAIQLENELRQLQI</sequence>
<dbReference type="PANTHER" id="PTHR47481">
    <property type="match status" value="1"/>
</dbReference>
<comment type="caution">
    <text evidence="1">The sequence shown here is derived from an EMBL/GenBank/DDBJ whole genome shotgun (WGS) entry which is preliminary data.</text>
</comment>
<dbReference type="EMBL" id="CACVBM020000199">
    <property type="protein sequence ID" value="CAA7015688.1"/>
    <property type="molecule type" value="Genomic_DNA"/>
</dbReference>
<gene>
    <name evidence="1" type="ORF">MERR_LOCUS2923</name>
</gene>
<evidence type="ECO:0008006" key="3">
    <source>
        <dbReference type="Google" id="ProtNLM"/>
    </source>
</evidence>